<feature type="domain" description="Glycosyltransferase subfamily 4-like N-terminal" evidence="5">
    <location>
        <begin position="14"/>
        <end position="182"/>
    </location>
</feature>
<evidence type="ECO:0000313" key="6">
    <source>
        <dbReference type="EMBL" id="QTE30092.1"/>
    </source>
</evidence>
<evidence type="ECO:0000313" key="7">
    <source>
        <dbReference type="Proteomes" id="UP000663937"/>
    </source>
</evidence>
<dbReference type="Proteomes" id="UP000663937">
    <property type="component" value="Chromosome"/>
</dbReference>
<keyword evidence="2" id="KW-0328">Glycosyltransferase</keyword>
<proteinExistence type="predicted"/>
<dbReference type="AlphaFoldDB" id="A0A8A4ZDQ3"/>
<gene>
    <name evidence="6" type="ORF">J4E96_03470</name>
</gene>
<evidence type="ECO:0000259" key="4">
    <source>
        <dbReference type="Pfam" id="PF00534"/>
    </source>
</evidence>
<dbReference type="PANTHER" id="PTHR45947">
    <property type="entry name" value="SULFOQUINOVOSYL TRANSFERASE SQD2"/>
    <property type="match status" value="1"/>
</dbReference>
<dbReference type="GO" id="GO:1901137">
    <property type="term" value="P:carbohydrate derivative biosynthetic process"/>
    <property type="evidence" value="ECO:0007669"/>
    <property type="project" value="UniProtKB-ARBA"/>
</dbReference>
<dbReference type="CDD" id="cd03814">
    <property type="entry name" value="GT4-like"/>
    <property type="match status" value="1"/>
</dbReference>
<dbReference type="GO" id="GO:0016758">
    <property type="term" value="F:hexosyltransferase activity"/>
    <property type="evidence" value="ECO:0007669"/>
    <property type="project" value="TreeGrafter"/>
</dbReference>
<keyword evidence="7" id="KW-1185">Reference proteome</keyword>
<dbReference type="PANTHER" id="PTHR45947:SF3">
    <property type="entry name" value="SULFOQUINOVOSYL TRANSFERASE SQD2"/>
    <property type="match status" value="1"/>
</dbReference>
<dbReference type="EMBL" id="CP071868">
    <property type="protein sequence ID" value="QTE30092.1"/>
    <property type="molecule type" value="Genomic_DNA"/>
</dbReference>
<dbReference type="SUPFAM" id="SSF53756">
    <property type="entry name" value="UDP-Glycosyltransferase/glycogen phosphorylase"/>
    <property type="match status" value="1"/>
</dbReference>
<dbReference type="InterPro" id="IPR028098">
    <property type="entry name" value="Glyco_trans_4-like_N"/>
</dbReference>
<dbReference type="InterPro" id="IPR050194">
    <property type="entry name" value="Glycosyltransferase_grp1"/>
</dbReference>
<evidence type="ECO:0000256" key="1">
    <source>
        <dbReference type="ARBA" id="ARBA00021292"/>
    </source>
</evidence>
<dbReference type="Pfam" id="PF13439">
    <property type="entry name" value="Glyco_transf_4"/>
    <property type="match status" value="1"/>
</dbReference>
<reference evidence="6" key="1">
    <citation type="submission" date="2021-03" db="EMBL/GenBank/DDBJ databases">
        <title>Pengzhenrongella sicca gen. nov., sp. nov., a new member of suborder Micrococcineae isolated from High-Arctic tundra soil.</title>
        <authorList>
            <person name="Peng F."/>
        </authorList>
    </citation>
    <scope>NUCLEOTIDE SEQUENCE</scope>
    <source>
        <strain evidence="6">LRZ-2</strain>
    </source>
</reference>
<accession>A0A8A4ZDQ3</accession>
<evidence type="ECO:0000256" key="2">
    <source>
        <dbReference type="ARBA" id="ARBA00022676"/>
    </source>
</evidence>
<protein>
    <recommendedName>
        <fullName evidence="1">D-inositol 3-phosphate glycosyltransferase</fullName>
    </recommendedName>
</protein>
<evidence type="ECO:0000259" key="5">
    <source>
        <dbReference type="Pfam" id="PF13439"/>
    </source>
</evidence>
<dbReference type="RefSeq" id="WP_227424408.1">
    <property type="nucleotide sequence ID" value="NZ_CP071868.1"/>
</dbReference>
<dbReference type="Pfam" id="PF00534">
    <property type="entry name" value="Glycos_transf_1"/>
    <property type="match status" value="1"/>
</dbReference>
<sequence>MKVAVVSETFLPAINGVTGSVLQVLRHLGRTGHGARVFALGDTPATAEGFDVVNLPSVGLPGYPQVRVPVPVPAIAAGSLSRGLAQFRPDVIHLASPFTLGGPVMRVAATLGIPVVAIYQTDVAGFARRYGFTAASNSAWRHIRSVHERAQVTLAPSPSAAQELARHDIPRVEVWPRGVDTAAFSAAHRDDRLRARLAPAGEVLVGFVGRLAAEKQVEDLEVLLGLPGVRLVVIGDGAERERLVRRLPGAHFLGELSGPDLSRAVASLDVVVHPGPYETFCQAAQEAMASGVPVVAVRAGGLRDLVDHSRTGWLYPPGDLAALRAHVVDLAGDQAKRQAMGAAAHAAVRARTWPVVCDRLLLHYERAVSLAAVAGR</sequence>
<name>A0A8A4ZDQ3_9MICO</name>
<evidence type="ECO:0000256" key="3">
    <source>
        <dbReference type="ARBA" id="ARBA00022679"/>
    </source>
</evidence>
<keyword evidence="3" id="KW-0808">Transferase</keyword>
<organism evidence="6 7">
    <name type="scientific">Pengzhenrongella sicca</name>
    <dbReference type="NCBI Taxonomy" id="2819238"/>
    <lineage>
        <taxon>Bacteria</taxon>
        <taxon>Bacillati</taxon>
        <taxon>Actinomycetota</taxon>
        <taxon>Actinomycetes</taxon>
        <taxon>Micrococcales</taxon>
        <taxon>Pengzhenrongella</taxon>
    </lineage>
</organism>
<feature type="domain" description="Glycosyl transferase family 1" evidence="4">
    <location>
        <begin position="197"/>
        <end position="344"/>
    </location>
</feature>
<dbReference type="InterPro" id="IPR001296">
    <property type="entry name" value="Glyco_trans_1"/>
</dbReference>
<dbReference type="KEGG" id="psic:J4E96_03470"/>
<dbReference type="Gene3D" id="3.40.50.2000">
    <property type="entry name" value="Glycogen Phosphorylase B"/>
    <property type="match status" value="2"/>
</dbReference>